<feature type="chain" id="PRO_5047524054" description="Secreted protein" evidence="1">
    <location>
        <begin position="22"/>
        <end position="302"/>
    </location>
</feature>
<name>A0ABR7LUS1_9ACTN</name>
<dbReference type="EMBL" id="JABVEC010000019">
    <property type="protein sequence ID" value="MBC6468590.1"/>
    <property type="molecule type" value="Genomic_DNA"/>
</dbReference>
<evidence type="ECO:0000313" key="3">
    <source>
        <dbReference type="Proteomes" id="UP000805614"/>
    </source>
</evidence>
<protein>
    <recommendedName>
        <fullName evidence="4">Secreted protein</fullName>
    </recommendedName>
</protein>
<evidence type="ECO:0008006" key="4">
    <source>
        <dbReference type="Google" id="ProtNLM"/>
    </source>
</evidence>
<reference evidence="2 3" key="1">
    <citation type="submission" date="2020-06" db="EMBL/GenBank/DDBJ databases">
        <title>Actinomadura xiongansis sp. nov., isolated from soil of Baiyangdian.</title>
        <authorList>
            <person name="Zhang X."/>
        </authorList>
    </citation>
    <scope>NUCLEOTIDE SEQUENCE [LARGE SCALE GENOMIC DNA]</scope>
    <source>
        <strain evidence="2 3">HBUM206468</strain>
    </source>
</reference>
<evidence type="ECO:0000313" key="2">
    <source>
        <dbReference type="EMBL" id="MBC6468590.1"/>
    </source>
</evidence>
<dbReference type="Proteomes" id="UP000805614">
    <property type="component" value="Unassembled WGS sequence"/>
</dbReference>
<sequence>MAAVGVLATLAVVVPNGSASAATLAGHWAPFTRCPVDDPAMLAADGATSVALCLASHSPSGSIKLGNTSAATGASDLQLGVLSEPGAQSLIAPSGGGIVADPARIPGGLLGLMCPSDVPLVSAICRQATDNSLNNVTATVEPAGAPSGFSVAAGLGAGQPILSLPVKIHLRNPLLGSTCYIGSDATPIVLKPANLTAPASSFERFDANGTPNPANGVLQRITLSGASQGDSTFAAPGATGCGALGLLNPAINLKTGLPSPSGNNSLVLNNATTSLAGFNTPSSVAPNQGKELSTLWHAAVTS</sequence>
<gene>
    <name evidence="2" type="ORF">HKK74_24280</name>
</gene>
<keyword evidence="3" id="KW-1185">Reference proteome</keyword>
<keyword evidence="1" id="KW-0732">Signal</keyword>
<organism evidence="2 3">
    <name type="scientific">Actinomadura alba</name>
    <dbReference type="NCBI Taxonomy" id="406431"/>
    <lineage>
        <taxon>Bacteria</taxon>
        <taxon>Bacillati</taxon>
        <taxon>Actinomycetota</taxon>
        <taxon>Actinomycetes</taxon>
        <taxon>Streptosporangiales</taxon>
        <taxon>Thermomonosporaceae</taxon>
        <taxon>Actinomadura</taxon>
    </lineage>
</organism>
<feature type="signal peptide" evidence="1">
    <location>
        <begin position="1"/>
        <end position="21"/>
    </location>
</feature>
<comment type="caution">
    <text evidence="2">The sequence shown here is derived from an EMBL/GenBank/DDBJ whole genome shotgun (WGS) entry which is preliminary data.</text>
</comment>
<evidence type="ECO:0000256" key="1">
    <source>
        <dbReference type="SAM" id="SignalP"/>
    </source>
</evidence>
<accession>A0ABR7LUS1</accession>
<proteinExistence type="predicted"/>